<dbReference type="AlphaFoldDB" id="A0A3P3VPB0"/>
<evidence type="ECO:0000313" key="3">
    <source>
        <dbReference type="Proteomes" id="UP000280792"/>
    </source>
</evidence>
<dbReference type="Pfam" id="PF13439">
    <property type="entry name" value="Glyco_transf_4"/>
    <property type="match status" value="1"/>
</dbReference>
<reference evidence="2 3" key="1">
    <citation type="submission" date="2018-08" db="EMBL/GenBank/DDBJ databases">
        <authorList>
            <person name="Khan S.A."/>
        </authorList>
    </citation>
    <scope>NUCLEOTIDE SEQUENCE [LARGE SCALE GENOMIC DNA]</scope>
    <source>
        <strain evidence="2 3">GTF-13</strain>
    </source>
</reference>
<sequence>MRGWLMLHETTSPICVMHVIYRLAAGGLENGLVNIINRTQGPEMRHVVVVLSSASDFRQRLPNEVPVHLLEKRAGNDFSLYGKIYSLIKRFRPDVFHTRNLACIEYQSIACYLRVPRRIHSDHGWDIEDPNGEALKPALIRRLFALFTTHYVVLSQQAEAYALERVRVPQRKLYRICNGVDTAHFSVDESPLSGTGQGVRVGIIARLEPIKGVLAVVDVARLTQELRTEGDTPVCFSIVGEGALRDALEARIKALSLQGVVSLEGASSCPLDWYRQFDLFLLTSKAEGISNTILEAMACHLPVIATRVGGNAELVEEGRNGYLFEVDDLEGMALCIKGYAEDVDKRIAHGHHGRQRAVQQFSIDGMVSRYSKLYRDGGSV</sequence>
<dbReference type="InterPro" id="IPR028098">
    <property type="entry name" value="Glyco_trans_4-like_N"/>
</dbReference>
<dbReference type="Pfam" id="PF13692">
    <property type="entry name" value="Glyco_trans_1_4"/>
    <property type="match status" value="1"/>
</dbReference>
<evidence type="ECO:0000313" key="2">
    <source>
        <dbReference type="EMBL" id="RRJ84592.1"/>
    </source>
</evidence>
<dbReference type="PANTHER" id="PTHR12526">
    <property type="entry name" value="GLYCOSYLTRANSFERASE"/>
    <property type="match status" value="1"/>
</dbReference>
<dbReference type="Proteomes" id="UP000280792">
    <property type="component" value="Unassembled WGS sequence"/>
</dbReference>
<name>A0A3P3VPB0_9GAMM</name>
<accession>A0A3P3VPB0</accession>
<dbReference type="GO" id="GO:0016757">
    <property type="term" value="F:glycosyltransferase activity"/>
    <property type="evidence" value="ECO:0007669"/>
    <property type="project" value="UniProtKB-ARBA"/>
</dbReference>
<reference evidence="2 3" key="2">
    <citation type="submission" date="2018-12" db="EMBL/GenBank/DDBJ databases">
        <title>Simiduia agarivorans gen. nov., sp. nov., a marine, agarolytic bacterium isolated from shallow coastal water from Keelung, Taiwan.</title>
        <authorList>
            <person name="Shieh W.Y."/>
        </authorList>
    </citation>
    <scope>NUCLEOTIDE SEQUENCE [LARGE SCALE GENOMIC DNA]</scope>
    <source>
        <strain evidence="2 3">GTF-13</strain>
    </source>
</reference>
<gene>
    <name evidence="2" type="ORF">D0544_05670</name>
</gene>
<dbReference type="SUPFAM" id="SSF53756">
    <property type="entry name" value="UDP-Glycosyltransferase/glycogen phosphorylase"/>
    <property type="match status" value="1"/>
</dbReference>
<dbReference type="Gene3D" id="3.40.50.2000">
    <property type="entry name" value="Glycogen Phosphorylase B"/>
    <property type="match status" value="2"/>
</dbReference>
<dbReference type="EMBL" id="QWEZ01000001">
    <property type="protein sequence ID" value="RRJ84592.1"/>
    <property type="molecule type" value="Genomic_DNA"/>
</dbReference>
<organism evidence="2 3">
    <name type="scientific">Aestuariirhabdus litorea</name>
    <dbReference type="NCBI Taxonomy" id="2528527"/>
    <lineage>
        <taxon>Bacteria</taxon>
        <taxon>Pseudomonadati</taxon>
        <taxon>Pseudomonadota</taxon>
        <taxon>Gammaproteobacteria</taxon>
        <taxon>Oceanospirillales</taxon>
        <taxon>Aestuariirhabdaceae</taxon>
        <taxon>Aestuariirhabdus</taxon>
    </lineage>
</organism>
<protein>
    <submittedName>
        <fullName evidence="2">Glycosyltransferase</fullName>
    </submittedName>
</protein>
<proteinExistence type="predicted"/>
<evidence type="ECO:0000259" key="1">
    <source>
        <dbReference type="Pfam" id="PF13439"/>
    </source>
</evidence>
<comment type="caution">
    <text evidence="2">The sequence shown here is derived from an EMBL/GenBank/DDBJ whole genome shotgun (WGS) entry which is preliminary data.</text>
</comment>
<keyword evidence="3" id="KW-1185">Reference proteome</keyword>
<keyword evidence="2" id="KW-0808">Transferase</keyword>
<feature type="domain" description="Glycosyltransferase subfamily 4-like N-terminal" evidence="1">
    <location>
        <begin position="26"/>
        <end position="183"/>
    </location>
</feature>